<feature type="signal peptide" evidence="1">
    <location>
        <begin position="1"/>
        <end position="19"/>
    </location>
</feature>
<dbReference type="AlphaFoldDB" id="A0A1X7BWS7"/>
<dbReference type="RefSeq" id="WP_085801901.1">
    <property type="nucleotide sequence ID" value="NZ_FWXB01000018.1"/>
</dbReference>
<gene>
    <name evidence="2" type="ORF">ROA7745_03802</name>
</gene>
<proteinExistence type="predicted"/>
<dbReference type="Proteomes" id="UP000193224">
    <property type="component" value="Unassembled WGS sequence"/>
</dbReference>
<dbReference type="EMBL" id="FWXB01000018">
    <property type="protein sequence ID" value="SMC13940.1"/>
    <property type="molecule type" value="Genomic_DNA"/>
</dbReference>
<protein>
    <recommendedName>
        <fullName evidence="4">DUF3108 domain-containing protein</fullName>
    </recommendedName>
</protein>
<reference evidence="2 3" key="1">
    <citation type="submission" date="2017-03" db="EMBL/GenBank/DDBJ databases">
        <authorList>
            <person name="Afonso C.L."/>
            <person name="Miller P.J."/>
            <person name="Scott M.A."/>
            <person name="Spackman E."/>
            <person name="Goraichik I."/>
            <person name="Dimitrov K.M."/>
            <person name="Suarez D.L."/>
            <person name="Swayne D.E."/>
        </authorList>
    </citation>
    <scope>NUCLEOTIDE SEQUENCE [LARGE SCALE GENOMIC DNA]</scope>
    <source>
        <strain evidence="2 3">CECT 7745</strain>
    </source>
</reference>
<name>A0A1X7BWS7_9RHOB</name>
<keyword evidence="3" id="KW-1185">Reference proteome</keyword>
<evidence type="ECO:0000256" key="1">
    <source>
        <dbReference type="SAM" id="SignalP"/>
    </source>
</evidence>
<evidence type="ECO:0000313" key="3">
    <source>
        <dbReference type="Proteomes" id="UP000193224"/>
    </source>
</evidence>
<feature type="chain" id="PRO_5010867685" description="DUF3108 domain-containing protein" evidence="1">
    <location>
        <begin position="20"/>
        <end position="214"/>
    </location>
</feature>
<sequence length="214" mass="23971">MTYLRALLLTLFLAVPAAAEQPYDLIFRMGTLDGLPRDEMLLYGREVAIDGNAEYADRNTGGIELRFEPEDMARLRFVKDTRHRNLGQFPATVGNPVIMYFVETVLRDVAQEAGGSPFYIRNRIKDSLVQDAPVNDATLSYNGRDIAVKTVTLRPFENDKNREKLRGYADLALTFTMSEDVPGWYLSLEASAPGDQDGLSYRNALTLHGMEAAQ</sequence>
<evidence type="ECO:0000313" key="2">
    <source>
        <dbReference type="EMBL" id="SMC13940.1"/>
    </source>
</evidence>
<keyword evidence="1" id="KW-0732">Signal</keyword>
<evidence type="ECO:0008006" key="4">
    <source>
        <dbReference type="Google" id="ProtNLM"/>
    </source>
</evidence>
<organism evidence="2 3">
    <name type="scientific">Roseovarius aestuarii</name>
    <dbReference type="NCBI Taxonomy" id="475083"/>
    <lineage>
        <taxon>Bacteria</taxon>
        <taxon>Pseudomonadati</taxon>
        <taxon>Pseudomonadota</taxon>
        <taxon>Alphaproteobacteria</taxon>
        <taxon>Rhodobacterales</taxon>
        <taxon>Roseobacteraceae</taxon>
        <taxon>Roseovarius</taxon>
    </lineage>
</organism>
<accession>A0A1X7BWS7</accession>
<dbReference type="OrthoDB" id="5801444at2"/>